<evidence type="ECO:0000256" key="2">
    <source>
        <dbReference type="ARBA" id="ARBA00022526"/>
    </source>
</evidence>
<dbReference type="PANTHER" id="PTHR30344">
    <property type="entry name" value="6-PHOSPHOGLUCONOLACTONASE-RELATED"/>
    <property type="match status" value="1"/>
</dbReference>
<dbReference type="InterPro" id="IPR019405">
    <property type="entry name" value="Lactonase_7-beta_prop"/>
</dbReference>
<dbReference type="Gene3D" id="2.130.10.10">
    <property type="entry name" value="YVTN repeat-like/Quinoprotein amine dehydrogenase"/>
    <property type="match status" value="1"/>
</dbReference>
<dbReference type="GO" id="GO:0006006">
    <property type="term" value="P:glucose metabolic process"/>
    <property type="evidence" value="ECO:0007669"/>
    <property type="project" value="UniProtKB-KW"/>
</dbReference>
<proteinExistence type="inferred from homology"/>
<comment type="similarity">
    <text evidence="1">Belongs to the cycloisomerase 2 family.</text>
</comment>
<dbReference type="Proteomes" id="UP000621516">
    <property type="component" value="Unassembled WGS sequence"/>
</dbReference>
<dbReference type="AlphaFoldDB" id="A0A8J6U5C9"/>
<evidence type="ECO:0000256" key="1">
    <source>
        <dbReference type="ARBA" id="ARBA00005564"/>
    </source>
</evidence>
<organism evidence="3 4">
    <name type="scientific">Aestuariibaculum marinum</name>
    <dbReference type="NCBI Taxonomy" id="2683592"/>
    <lineage>
        <taxon>Bacteria</taxon>
        <taxon>Pseudomonadati</taxon>
        <taxon>Bacteroidota</taxon>
        <taxon>Flavobacteriia</taxon>
        <taxon>Flavobacteriales</taxon>
        <taxon>Flavobacteriaceae</taxon>
    </lineage>
</organism>
<dbReference type="InterPro" id="IPR011048">
    <property type="entry name" value="Haem_d1_sf"/>
</dbReference>
<keyword evidence="4" id="KW-1185">Reference proteome</keyword>
<evidence type="ECO:0000313" key="4">
    <source>
        <dbReference type="Proteomes" id="UP000621516"/>
    </source>
</evidence>
<dbReference type="EMBL" id="JACVXD010000002">
    <property type="protein sequence ID" value="MBD0823664.1"/>
    <property type="molecule type" value="Genomic_DNA"/>
</dbReference>
<dbReference type="InterPro" id="IPR015943">
    <property type="entry name" value="WD40/YVTN_repeat-like_dom_sf"/>
</dbReference>
<keyword evidence="2" id="KW-0119">Carbohydrate metabolism</keyword>
<name>A0A8J6U5C9_9FLAO</name>
<dbReference type="Pfam" id="PF10282">
    <property type="entry name" value="Lactonase"/>
    <property type="match status" value="1"/>
</dbReference>
<dbReference type="InterPro" id="IPR050282">
    <property type="entry name" value="Cycloisomerase_2"/>
</dbReference>
<comment type="caution">
    <text evidence="3">The sequence shown here is derived from an EMBL/GenBank/DDBJ whole genome shotgun (WGS) entry which is preliminary data.</text>
</comment>
<keyword evidence="2" id="KW-0313">Glucose metabolism</keyword>
<dbReference type="PANTHER" id="PTHR30344:SF1">
    <property type="entry name" value="6-PHOSPHOGLUCONOLACTONASE"/>
    <property type="match status" value="1"/>
</dbReference>
<accession>A0A8J6U5C9</accession>
<protein>
    <submittedName>
        <fullName evidence="3">Lactonase family protein</fullName>
    </submittedName>
</protein>
<dbReference type="GO" id="GO:0005829">
    <property type="term" value="C:cytosol"/>
    <property type="evidence" value="ECO:0007669"/>
    <property type="project" value="TreeGrafter"/>
</dbReference>
<dbReference type="RefSeq" id="WP_188222956.1">
    <property type="nucleotide sequence ID" value="NZ_JACVXD010000002.1"/>
</dbReference>
<dbReference type="SUPFAM" id="SSF51004">
    <property type="entry name" value="C-terminal (heme d1) domain of cytochrome cd1-nitrite reductase"/>
    <property type="match status" value="1"/>
</dbReference>
<gene>
    <name evidence="3" type="ORF">ICJ85_06475</name>
</gene>
<evidence type="ECO:0000313" key="3">
    <source>
        <dbReference type="EMBL" id="MBD0823664.1"/>
    </source>
</evidence>
<dbReference type="GO" id="GO:0017057">
    <property type="term" value="F:6-phosphogluconolactonase activity"/>
    <property type="evidence" value="ECO:0007669"/>
    <property type="project" value="TreeGrafter"/>
</dbReference>
<reference evidence="3 4" key="1">
    <citation type="journal article" date="2018" name="J. Microbiol.">
        <title>Aestuariibaculum marinum sp. nov., a marine bacterium isolated from seawater in South Korea.</title>
        <authorList>
            <person name="Choi J."/>
            <person name="Lee D."/>
            <person name="Jang J.H."/>
            <person name="Cha S."/>
            <person name="Seo T."/>
        </authorList>
    </citation>
    <scope>NUCLEOTIDE SEQUENCE [LARGE SCALE GENOMIC DNA]</scope>
    <source>
        <strain evidence="3 4">IP7</strain>
    </source>
</reference>
<sequence length="355" mass="39458">MKLNFSLLFIAFNLLLGFSQNIDMYLGTFTDGDSEGIYKLQFDTIQGTISNTKLIAKAESPSFLAFSPDRNFLYATCRESNGIISAFKIKSNDTLELLNSVDSHGGSPCHVAVNNLGTKLVVSNYGGGTIALYDINKDGSLTEALQVFKQSTDEQASHAHSAQFIDNNLFVADLGRNSVFKYQQSDIGDGYKLKTESIVSMQPKAGPRHFTVTKDHKFFYIINELNSTVTVAKHTNKGFKLVEHISTLDDDFKGESYCADIHLSPDEQFLYGSNRGENSIVVFKRHHATGKLKKIQNISIEGDWPRNFTIDPTGNFLLVGNRRTNNISIFSINKRTGKLKFSNSFNAPSPVCLLF</sequence>